<dbReference type="Proteomes" id="UP001055879">
    <property type="component" value="Linkage Group LG07"/>
</dbReference>
<reference evidence="2" key="1">
    <citation type="journal article" date="2022" name="Mol. Ecol. Resour.">
        <title>The genomes of chicory, endive, great burdock and yacon provide insights into Asteraceae palaeo-polyploidization history and plant inulin production.</title>
        <authorList>
            <person name="Fan W."/>
            <person name="Wang S."/>
            <person name="Wang H."/>
            <person name="Wang A."/>
            <person name="Jiang F."/>
            <person name="Liu H."/>
            <person name="Zhao H."/>
            <person name="Xu D."/>
            <person name="Zhang Y."/>
        </authorList>
    </citation>
    <scope>NUCLEOTIDE SEQUENCE [LARGE SCALE GENOMIC DNA]</scope>
    <source>
        <strain evidence="2">cv. Niubang</strain>
    </source>
</reference>
<dbReference type="EMBL" id="CM042053">
    <property type="protein sequence ID" value="KAI3715294.1"/>
    <property type="molecule type" value="Genomic_DNA"/>
</dbReference>
<organism evidence="1 2">
    <name type="scientific">Arctium lappa</name>
    <name type="common">Greater burdock</name>
    <name type="synonym">Lappa major</name>
    <dbReference type="NCBI Taxonomy" id="4217"/>
    <lineage>
        <taxon>Eukaryota</taxon>
        <taxon>Viridiplantae</taxon>
        <taxon>Streptophyta</taxon>
        <taxon>Embryophyta</taxon>
        <taxon>Tracheophyta</taxon>
        <taxon>Spermatophyta</taxon>
        <taxon>Magnoliopsida</taxon>
        <taxon>eudicotyledons</taxon>
        <taxon>Gunneridae</taxon>
        <taxon>Pentapetalae</taxon>
        <taxon>asterids</taxon>
        <taxon>campanulids</taxon>
        <taxon>Asterales</taxon>
        <taxon>Asteraceae</taxon>
        <taxon>Carduoideae</taxon>
        <taxon>Cardueae</taxon>
        <taxon>Arctiinae</taxon>
        <taxon>Arctium</taxon>
    </lineage>
</organism>
<sequence length="196" mass="21753">MSSRDTVREDGTIILLKKELETTLGSLFGVKTELNRLHPEKEVVLLSEKQSQSIEVLVPQVLTLQSVDNFEKQIGAAMMRHNHEPHSGNFLSENHFLLENHTVLMKSKEHLNSSGRLSCAKSEKENLSCPATSFINAVIHVASGILVLDEVAPVDSTDFSEDGVNSDFCSAALRERALDKDKATLKERQGRHTYLG</sequence>
<comment type="caution">
    <text evidence="1">The sequence shown here is derived from an EMBL/GenBank/DDBJ whole genome shotgun (WGS) entry which is preliminary data.</text>
</comment>
<evidence type="ECO:0000313" key="2">
    <source>
        <dbReference type="Proteomes" id="UP001055879"/>
    </source>
</evidence>
<proteinExistence type="predicted"/>
<accession>A0ACB9AYX7</accession>
<reference evidence="1 2" key="2">
    <citation type="journal article" date="2022" name="Mol. Ecol. Resour.">
        <title>The genomes of chicory, endive, great burdock and yacon provide insights into Asteraceae paleo-polyploidization history and plant inulin production.</title>
        <authorList>
            <person name="Fan W."/>
            <person name="Wang S."/>
            <person name="Wang H."/>
            <person name="Wang A."/>
            <person name="Jiang F."/>
            <person name="Liu H."/>
            <person name="Zhao H."/>
            <person name="Xu D."/>
            <person name="Zhang Y."/>
        </authorList>
    </citation>
    <scope>NUCLEOTIDE SEQUENCE [LARGE SCALE GENOMIC DNA]</scope>
    <source>
        <strain evidence="2">cv. Niubang</strain>
    </source>
</reference>
<gene>
    <name evidence="1" type="ORF">L6452_22271</name>
</gene>
<keyword evidence="2" id="KW-1185">Reference proteome</keyword>
<evidence type="ECO:0000313" key="1">
    <source>
        <dbReference type="EMBL" id="KAI3715294.1"/>
    </source>
</evidence>
<name>A0ACB9AYX7_ARCLA</name>
<protein>
    <submittedName>
        <fullName evidence="1">Uncharacterized protein</fullName>
    </submittedName>
</protein>